<dbReference type="EMBL" id="JASPKZ010007668">
    <property type="protein sequence ID" value="KAJ9583128.1"/>
    <property type="molecule type" value="Genomic_DNA"/>
</dbReference>
<evidence type="ECO:0000313" key="1">
    <source>
        <dbReference type="EMBL" id="KAJ9583128.1"/>
    </source>
</evidence>
<proteinExistence type="predicted"/>
<protein>
    <submittedName>
        <fullName evidence="1">Uncharacterized protein</fullName>
    </submittedName>
</protein>
<dbReference type="Proteomes" id="UP001233999">
    <property type="component" value="Unassembled WGS sequence"/>
</dbReference>
<sequence>MTRGLTIEEALAELGNCEVDEDDMNDIQLAIIPPLPDELTDEEDIEENTLVDSVVRDVVCTLELIILSDEYDIPNFEHQNAVDLKKNNHLRLILQSGKSFNHPIP</sequence>
<organism evidence="1 2">
    <name type="scientific">Diploptera punctata</name>
    <name type="common">Pacific beetle cockroach</name>
    <dbReference type="NCBI Taxonomy" id="6984"/>
    <lineage>
        <taxon>Eukaryota</taxon>
        <taxon>Metazoa</taxon>
        <taxon>Ecdysozoa</taxon>
        <taxon>Arthropoda</taxon>
        <taxon>Hexapoda</taxon>
        <taxon>Insecta</taxon>
        <taxon>Pterygota</taxon>
        <taxon>Neoptera</taxon>
        <taxon>Polyneoptera</taxon>
        <taxon>Dictyoptera</taxon>
        <taxon>Blattodea</taxon>
        <taxon>Blaberoidea</taxon>
        <taxon>Blaberidae</taxon>
        <taxon>Diplopterinae</taxon>
        <taxon>Diploptera</taxon>
    </lineage>
</organism>
<name>A0AAD7ZMB2_DIPPU</name>
<evidence type="ECO:0000313" key="2">
    <source>
        <dbReference type="Proteomes" id="UP001233999"/>
    </source>
</evidence>
<keyword evidence="2" id="KW-1185">Reference proteome</keyword>
<dbReference type="AlphaFoldDB" id="A0AAD7ZMB2"/>
<reference evidence="1" key="1">
    <citation type="journal article" date="2023" name="IScience">
        <title>Live-bearing cockroach genome reveals convergent evolutionary mechanisms linked to viviparity in insects and beyond.</title>
        <authorList>
            <person name="Fouks B."/>
            <person name="Harrison M.C."/>
            <person name="Mikhailova A.A."/>
            <person name="Marchal E."/>
            <person name="English S."/>
            <person name="Carruthers M."/>
            <person name="Jennings E.C."/>
            <person name="Chiamaka E.L."/>
            <person name="Frigard R.A."/>
            <person name="Pippel M."/>
            <person name="Attardo G.M."/>
            <person name="Benoit J.B."/>
            <person name="Bornberg-Bauer E."/>
            <person name="Tobe S.S."/>
        </authorList>
    </citation>
    <scope>NUCLEOTIDE SEQUENCE</scope>
    <source>
        <strain evidence="1">Stay&amp;Tobe</strain>
    </source>
</reference>
<accession>A0AAD7ZMB2</accession>
<reference evidence="1" key="2">
    <citation type="submission" date="2023-05" db="EMBL/GenBank/DDBJ databases">
        <authorList>
            <person name="Fouks B."/>
        </authorList>
    </citation>
    <scope>NUCLEOTIDE SEQUENCE</scope>
    <source>
        <strain evidence="1">Stay&amp;Tobe</strain>
        <tissue evidence="1">Testes</tissue>
    </source>
</reference>
<gene>
    <name evidence="1" type="ORF">L9F63_022529</name>
</gene>
<comment type="caution">
    <text evidence="1">The sequence shown here is derived from an EMBL/GenBank/DDBJ whole genome shotgun (WGS) entry which is preliminary data.</text>
</comment>